<organism evidence="4 5">
    <name type="scientific">Auritidibacter ignavus</name>
    <dbReference type="NCBI Taxonomy" id="678932"/>
    <lineage>
        <taxon>Bacteria</taxon>
        <taxon>Bacillati</taxon>
        <taxon>Actinomycetota</taxon>
        <taxon>Actinomycetes</taxon>
        <taxon>Micrococcales</taxon>
        <taxon>Micrococcaceae</taxon>
        <taxon>Auritidibacter</taxon>
    </lineage>
</organism>
<evidence type="ECO:0000313" key="5">
    <source>
        <dbReference type="Proteomes" id="UP001224674"/>
    </source>
</evidence>
<protein>
    <submittedName>
        <fullName evidence="4">DUF4190 domain-containing protein</fullName>
    </submittedName>
</protein>
<evidence type="ECO:0000313" key="4">
    <source>
        <dbReference type="EMBL" id="WGH93082.1"/>
    </source>
</evidence>
<keyword evidence="2" id="KW-1133">Transmembrane helix</keyword>
<dbReference type="AlphaFoldDB" id="A0AAJ6AHZ9"/>
<keyword evidence="5" id="KW-1185">Reference proteome</keyword>
<reference evidence="4 5" key="1">
    <citation type="submission" date="2023-03" db="EMBL/GenBank/DDBJ databases">
        <title>Complete genome sequences of several Auritidibacter ignavus strains isolated from ear infections.</title>
        <authorList>
            <person name="Baehr T."/>
            <person name="Baumhoegger A.M."/>
        </authorList>
    </citation>
    <scope>NUCLEOTIDE SEQUENCE [LARGE SCALE GENOMIC DNA]</scope>
    <source>
        <strain evidence="4 5">BABAE-6</strain>
    </source>
</reference>
<name>A0AAJ6AHZ9_9MICC</name>
<dbReference type="RefSeq" id="WP_210403480.1">
    <property type="nucleotide sequence ID" value="NZ_CP122566.1"/>
</dbReference>
<keyword evidence="2" id="KW-0472">Membrane</keyword>
<evidence type="ECO:0000256" key="2">
    <source>
        <dbReference type="SAM" id="Phobius"/>
    </source>
</evidence>
<keyword evidence="2" id="KW-0812">Transmembrane</keyword>
<feature type="domain" description="DUF4190" evidence="3">
    <location>
        <begin position="116"/>
        <end position="170"/>
    </location>
</feature>
<evidence type="ECO:0000256" key="1">
    <source>
        <dbReference type="SAM" id="MobiDB-lite"/>
    </source>
</evidence>
<feature type="transmembrane region" description="Helical" evidence="2">
    <location>
        <begin position="115"/>
        <end position="138"/>
    </location>
</feature>
<accession>A0AAJ6AHZ9</accession>
<feature type="region of interest" description="Disordered" evidence="1">
    <location>
        <begin position="1"/>
        <end position="109"/>
    </location>
</feature>
<feature type="compositionally biased region" description="Low complexity" evidence="1">
    <location>
        <begin position="50"/>
        <end position="65"/>
    </location>
</feature>
<proteinExistence type="predicted"/>
<sequence length="356" mass="37554">MSNNYPPYGPDSEGQEPSEVTRPMPQYPASNPPQVPPRYSADSNPYEQFGDQQQPPSGQSPYGDPNAGWNAGEQFGGQVPPTGWGAGPGGGYYGGRDDGNFGGGMPPQQQPPMNTLSIVGFILAFLFAPVGAILSHVARGQIKKSGERGGGLALAGIIIGWVVTVLAIVALVVAFAFGSLPWQSDDEPSEEATAEETESAEPEQEASPEPSEVADPFGQDSMSEDPLSQDPLGEDPFGGDSFNSTADATDGARSDTSGPVGGDVNQAFCDALADYQQLAWELDYTDPSATDEYADATERLADTRDDAEAEKVYRDYVGYLRDPLGDHDTDLFDAAEALTEQVLADTGKCHSEGSAQ</sequence>
<feature type="transmembrane region" description="Helical" evidence="2">
    <location>
        <begin position="150"/>
        <end position="177"/>
    </location>
</feature>
<dbReference type="Proteomes" id="UP001224674">
    <property type="component" value="Chromosome"/>
</dbReference>
<dbReference type="InterPro" id="IPR025241">
    <property type="entry name" value="DUF4190"/>
</dbReference>
<feature type="compositionally biased region" description="Gly residues" evidence="1">
    <location>
        <begin position="84"/>
        <end position="105"/>
    </location>
</feature>
<dbReference type="Pfam" id="PF13828">
    <property type="entry name" value="DUF4190"/>
    <property type="match status" value="1"/>
</dbReference>
<feature type="compositionally biased region" description="Acidic residues" evidence="1">
    <location>
        <begin position="184"/>
        <end position="206"/>
    </location>
</feature>
<gene>
    <name evidence="4" type="ORF">QDX21_12465</name>
</gene>
<evidence type="ECO:0000259" key="3">
    <source>
        <dbReference type="Pfam" id="PF13828"/>
    </source>
</evidence>
<dbReference type="EMBL" id="CP122566">
    <property type="protein sequence ID" value="WGH93082.1"/>
    <property type="molecule type" value="Genomic_DNA"/>
</dbReference>
<feature type="region of interest" description="Disordered" evidence="1">
    <location>
        <begin position="182"/>
        <end position="261"/>
    </location>
</feature>